<sequence>MTYSCGGNSTGERKEMSADGLPIFTSTPTNTSLNLIQIDFKTGNVRVTNAIRDIVTPNGKGIRRGSAAQTNKKSPPQYVLRDECEATESPQNVKDVSLEDVCMPMETRITRDSDRFESLVQYTYGDVMFENRERLDTWCGNPGRRCTDCLEISDDNWSSCADRMMAPKMVFLIRRLAALVYQTWPDDDSDTKGAGIQWLKLLEAWDEPTSSHPQGQHGNSSLHYEGRAAELTLKKSNPTKIQELARLARCAGFDHVRQENDRIKVCVLPQEGDIGEVVSLMKAQLRVVTAPPIEEHQYVIPEELDGEPRIPKLFDGWNRSQPISEHFKIQDFLCPHKQRQYFRYFRLEEKVVECLEQVITDLEEEIIVVKGYSVRSVNLINIENRHPNEKHRYQMGQAVYIALTQGSKKTVKELTLQVVRSCLPLVIFDQLSLNIGIHSDGVYIDIHPSNTSQSGTPLYMWTGSGKRKQRDIDDMDAFAYQIQRGGPIIVPRRPERACKTPTLGEDMFYVSVQLDSGRFVQYYM</sequence>
<dbReference type="GO" id="GO:0005509">
    <property type="term" value="F:calcium ion binding"/>
    <property type="evidence" value="ECO:0007669"/>
    <property type="project" value="TreeGrafter"/>
</dbReference>
<keyword evidence="3" id="KW-1185">Reference proteome</keyword>
<dbReference type="PANTHER" id="PTHR11889:SF31">
    <property type="entry name" value="PROTEIN HEDGEHOG"/>
    <property type="match status" value="1"/>
</dbReference>
<dbReference type="GO" id="GO:0005615">
    <property type="term" value="C:extracellular space"/>
    <property type="evidence" value="ECO:0007669"/>
    <property type="project" value="TreeGrafter"/>
</dbReference>
<feature type="region of interest" description="Disordered" evidence="1">
    <location>
        <begin position="1"/>
        <end position="20"/>
    </location>
</feature>
<evidence type="ECO:0000259" key="2">
    <source>
        <dbReference type="Pfam" id="PF01085"/>
    </source>
</evidence>
<dbReference type="Proteomes" id="UP000085678">
    <property type="component" value="Unplaced"/>
</dbReference>
<dbReference type="GeneID" id="106155673"/>
<dbReference type="GO" id="GO:0001708">
    <property type="term" value="P:cell fate specification"/>
    <property type="evidence" value="ECO:0007669"/>
    <property type="project" value="TreeGrafter"/>
</dbReference>
<dbReference type="GO" id="GO:0007224">
    <property type="term" value="P:smoothened signaling pathway"/>
    <property type="evidence" value="ECO:0007669"/>
    <property type="project" value="TreeGrafter"/>
</dbReference>
<dbReference type="InterPro" id="IPR009045">
    <property type="entry name" value="Zn_M74/Hedgehog-like"/>
</dbReference>
<dbReference type="RefSeq" id="XP_013386061.1">
    <property type="nucleotide sequence ID" value="XM_013530607.1"/>
</dbReference>
<reference evidence="4" key="1">
    <citation type="submission" date="2025-08" db="UniProtKB">
        <authorList>
            <consortium name="RefSeq"/>
        </authorList>
    </citation>
    <scope>IDENTIFICATION</scope>
    <source>
        <tissue evidence="4">Gonads</tissue>
    </source>
</reference>
<dbReference type="KEGG" id="lak:106155673"/>
<evidence type="ECO:0000256" key="1">
    <source>
        <dbReference type="SAM" id="MobiDB-lite"/>
    </source>
</evidence>
<dbReference type="SUPFAM" id="SSF55166">
    <property type="entry name" value="Hedgehog/DD-peptidase"/>
    <property type="match status" value="1"/>
</dbReference>
<dbReference type="AlphaFoldDB" id="A0A1S3HKR9"/>
<evidence type="ECO:0000313" key="4">
    <source>
        <dbReference type="RefSeq" id="XP_013386061.1"/>
    </source>
</evidence>
<dbReference type="Pfam" id="PF01085">
    <property type="entry name" value="HH_signal"/>
    <property type="match status" value="1"/>
</dbReference>
<dbReference type="GO" id="GO:0005113">
    <property type="term" value="F:patched binding"/>
    <property type="evidence" value="ECO:0007669"/>
    <property type="project" value="TreeGrafter"/>
</dbReference>
<dbReference type="Gene3D" id="3.30.1380.10">
    <property type="match status" value="1"/>
</dbReference>
<dbReference type="InterPro" id="IPR050387">
    <property type="entry name" value="Hedgehog_Signaling"/>
</dbReference>
<dbReference type="STRING" id="7574.A0A1S3HKR9"/>
<dbReference type="InParanoid" id="A0A1S3HKR9"/>
<feature type="domain" description="Hedgehog N-terminal signalling" evidence="2">
    <location>
        <begin position="156"/>
        <end position="261"/>
    </location>
</feature>
<gene>
    <name evidence="4" type="primary">LOC106155673</name>
</gene>
<accession>A0A1S3HKR9</accession>
<dbReference type="OrthoDB" id="6090619at2759"/>
<dbReference type="GO" id="GO:0010468">
    <property type="term" value="P:regulation of gene expression"/>
    <property type="evidence" value="ECO:0007669"/>
    <property type="project" value="TreeGrafter"/>
</dbReference>
<evidence type="ECO:0000313" key="3">
    <source>
        <dbReference type="Proteomes" id="UP000085678"/>
    </source>
</evidence>
<dbReference type="PANTHER" id="PTHR11889">
    <property type="entry name" value="HEDGEHOG"/>
    <property type="match status" value="1"/>
</dbReference>
<proteinExistence type="predicted"/>
<feature type="region of interest" description="Disordered" evidence="1">
    <location>
        <begin position="57"/>
        <end position="77"/>
    </location>
</feature>
<organism evidence="3 4">
    <name type="scientific">Lingula anatina</name>
    <name type="common">Brachiopod</name>
    <name type="synonym">Lingula unguis</name>
    <dbReference type="NCBI Taxonomy" id="7574"/>
    <lineage>
        <taxon>Eukaryota</taxon>
        <taxon>Metazoa</taxon>
        <taxon>Spiralia</taxon>
        <taxon>Lophotrochozoa</taxon>
        <taxon>Brachiopoda</taxon>
        <taxon>Linguliformea</taxon>
        <taxon>Lingulata</taxon>
        <taxon>Lingulida</taxon>
        <taxon>Linguloidea</taxon>
        <taxon>Lingulidae</taxon>
        <taxon>Lingula</taxon>
    </lineage>
</organism>
<dbReference type="InterPro" id="IPR000320">
    <property type="entry name" value="Hedgehog_signalling_dom"/>
</dbReference>
<protein>
    <submittedName>
        <fullName evidence="4">Uncharacterized protein LOC106155673</fullName>
    </submittedName>
</protein>
<dbReference type="GO" id="GO:0007267">
    <property type="term" value="P:cell-cell signaling"/>
    <property type="evidence" value="ECO:0007669"/>
    <property type="project" value="InterPro"/>
</dbReference>
<name>A0A1S3HKR9_LINAN</name>